<dbReference type="SUPFAM" id="SSF55031">
    <property type="entry name" value="Bacterial exopeptidase dimerisation domain"/>
    <property type="match status" value="1"/>
</dbReference>
<evidence type="ECO:0008006" key="10">
    <source>
        <dbReference type="Google" id="ProtNLM"/>
    </source>
</evidence>
<dbReference type="GO" id="GO:0051603">
    <property type="term" value="P:proteolysis involved in protein catabolic process"/>
    <property type="evidence" value="ECO:0007669"/>
    <property type="project" value="TreeGrafter"/>
</dbReference>
<dbReference type="PANTHER" id="PTHR45962">
    <property type="entry name" value="N-FATTY-ACYL-AMINO ACID SYNTHASE/HYDROLASE PM20D1"/>
    <property type="match status" value="1"/>
</dbReference>
<comment type="caution">
    <text evidence="8">The sequence shown here is derived from an EMBL/GenBank/DDBJ whole genome shotgun (WGS) entry which is preliminary data.</text>
</comment>
<organism evidence="8 9">
    <name type="scientific">Meripilus lineatus</name>
    <dbReference type="NCBI Taxonomy" id="2056292"/>
    <lineage>
        <taxon>Eukaryota</taxon>
        <taxon>Fungi</taxon>
        <taxon>Dikarya</taxon>
        <taxon>Basidiomycota</taxon>
        <taxon>Agaricomycotina</taxon>
        <taxon>Agaricomycetes</taxon>
        <taxon>Polyporales</taxon>
        <taxon>Meripilaceae</taxon>
        <taxon>Meripilus</taxon>
    </lineage>
</organism>
<keyword evidence="3 7" id="KW-0479">Metal-binding</keyword>
<feature type="binding site" evidence="7">
    <location>
        <position position="234"/>
    </location>
    <ligand>
        <name>Zn(2+)</name>
        <dbReference type="ChEBI" id="CHEBI:29105"/>
        <label>2</label>
    </ligand>
</feature>
<feature type="binding site" evidence="7">
    <location>
        <position position="297"/>
    </location>
    <ligand>
        <name>Zn(2+)</name>
        <dbReference type="ChEBI" id="CHEBI:29105"/>
        <label>2</label>
    </ligand>
</feature>
<accession>A0AAD5UPW1</accession>
<keyword evidence="5 7" id="KW-0862">Zinc</keyword>
<comment type="similarity">
    <text evidence="1">Belongs to the peptidase M20A family.</text>
</comment>
<dbReference type="PROSITE" id="PS00758">
    <property type="entry name" value="ARGE_DAPE_CPG2_1"/>
    <property type="match status" value="1"/>
</dbReference>
<dbReference type="InterPro" id="IPR001261">
    <property type="entry name" value="ArgE/DapE_CS"/>
</dbReference>
<dbReference type="Gene3D" id="3.40.630.10">
    <property type="entry name" value="Zn peptidases"/>
    <property type="match status" value="1"/>
</dbReference>
<dbReference type="AlphaFoldDB" id="A0AAD5UPW1"/>
<dbReference type="InterPro" id="IPR002933">
    <property type="entry name" value="Peptidase_M20"/>
</dbReference>
<evidence type="ECO:0000256" key="4">
    <source>
        <dbReference type="ARBA" id="ARBA00022801"/>
    </source>
</evidence>
<evidence type="ECO:0000256" key="1">
    <source>
        <dbReference type="ARBA" id="ARBA00006247"/>
    </source>
</evidence>
<dbReference type="PIRSF" id="PIRSF037217">
    <property type="entry name" value="Carboxypeptidase_S"/>
    <property type="match status" value="1"/>
</dbReference>
<evidence type="ECO:0000313" key="9">
    <source>
        <dbReference type="Proteomes" id="UP001212997"/>
    </source>
</evidence>
<feature type="binding site" evidence="7">
    <location>
        <position position="234"/>
    </location>
    <ligand>
        <name>Zn(2+)</name>
        <dbReference type="ChEBI" id="CHEBI:29105"/>
        <label>1</label>
    </ligand>
</feature>
<protein>
    <recommendedName>
        <fullName evidence="10">Carboxypeptidase S</fullName>
    </recommendedName>
</protein>
<gene>
    <name evidence="8" type="ORF">NLI96_g12448</name>
</gene>
<evidence type="ECO:0000313" key="8">
    <source>
        <dbReference type="EMBL" id="KAJ3474458.1"/>
    </source>
</evidence>
<evidence type="ECO:0000256" key="6">
    <source>
        <dbReference type="PIRSR" id="PIRSR037217-1"/>
    </source>
</evidence>
<proteinExistence type="inferred from homology"/>
<dbReference type="GO" id="GO:0046872">
    <property type="term" value="F:metal ion binding"/>
    <property type="evidence" value="ECO:0007669"/>
    <property type="project" value="UniProtKB-KW"/>
</dbReference>
<dbReference type="SUPFAM" id="SSF53187">
    <property type="entry name" value="Zn-dependent exopeptidases"/>
    <property type="match status" value="1"/>
</dbReference>
<keyword evidence="4" id="KW-0378">Hydrolase</keyword>
<feature type="active site" evidence="6">
    <location>
        <position position="181"/>
    </location>
</feature>
<dbReference type="Pfam" id="PF01546">
    <property type="entry name" value="Peptidase_M20"/>
    <property type="match status" value="1"/>
</dbReference>
<dbReference type="InterPro" id="IPR036264">
    <property type="entry name" value="Bact_exopeptidase_dim_dom"/>
</dbReference>
<dbReference type="InterPro" id="IPR047177">
    <property type="entry name" value="Pept_M20A"/>
</dbReference>
<name>A0AAD5UPW1_9APHY</name>
<dbReference type="InterPro" id="IPR017141">
    <property type="entry name" value="Pept_M20_carboxypep"/>
</dbReference>
<reference evidence="8" key="1">
    <citation type="submission" date="2022-07" db="EMBL/GenBank/DDBJ databases">
        <title>Genome Sequence of Physisporinus lineatus.</title>
        <authorList>
            <person name="Buettner E."/>
        </authorList>
    </citation>
    <scope>NUCLEOTIDE SEQUENCE</scope>
    <source>
        <strain evidence="8">VT162</strain>
    </source>
</reference>
<evidence type="ECO:0000256" key="5">
    <source>
        <dbReference type="ARBA" id="ARBA00022833"/>
    </source>
</evidence>
<evidence type="ECO:0000256" key="3">
    <source>
        <dbReference type="ARBA" id="ARBA00022723"/>
    </source>
</evidence>
<dbReference type="CDD" id="cd05674">
    <property type="entry name" value="M20_yscS"/>
    <property type="match status" value="1"/>
</dbReference>
<evidence type="ECO:0000256" key="2">
    <source>
        <dbReference type="ARBA" id="ARBA00022670"/>
    </source>
</evidence>
<feature type="binding site" evidence="7">
    <location>
        <position position="269"/>
    </location>
    <ligand>
        <name>Zn(2+)</name>
        <dbReference type="ChEBI" id="CHEBI:29105"/>
        <label>1</label>
    </ligand>
</feature>
<dbReference type="EMBL" id="JANAWD010001057">
    <property type="protein sequence ID" value="KAJ3474458.1"/>
    <property type="molecule type" value="Genomic_DNA"/>
</dbReference>
<keyword evidence="2" id="KW-0645">Protease</keyword>
<feature type="binding site" evidence="7">
    <location>
        <position position="179"/>
    </location>
    <ligand>
        <name>Zn(2+)</name>
        <dbReference type="ChEBI" id="CHEBI:29105"/>
        <label>2</label>
    </ligand>
</feature>
<dbReference type="Gene3D" id="3.30.70.360">
    <property type="match status" value="1"/>
</dbReference>
<dbReference type="Proteomes" id="UP001212997">
    <property type="component" value="Unassembled WGS sequence"/>
</dbReference>
<keyword evidence="9" id="KW-1185">Reference proteome</keyword>
<dbReference type="GO" id="GO:0000328">
    <property type="term" value="C:fungal-type vacuole lumen"/>
    <property type="evidence" value="ECO:0007669"/>
    <property type="project" value="TreeGrafter"/>
</dbReference>
<evidence type="ECO:0000256" key="7">
    <source>
        <dbReference type="PIRSR" id="PIRSR037217-2"/>
    </source>
</evidence>
<sequence length="580" mass="63606">MSPTIIVEKEGLLPSTIAYQSKPEAISSLRRIVVISLGFACSLTALSFWRGNLEVTDIWSPTEPVDLAERCPQPLPLEPTKNGELWRDVVDSYGSTEFLNRAVEWLGGAVRVKTESYDRMEPVGTDPRWEAFGPFHDYLLSSFPNVHTTLALTKVNTYGLVYEWTGSDTSQKPILLAAHQDVVPVNPDTLSEWEHPPYSGYFMVGSIHTLRHLLLINELFYYQGKYIWGRGVTDDKSGLIGILSSIETLIENGFKPTRTVVLTFGFDEEASGLFGASQLAKYLEDTYGQNAFAFLVDEGGDYMDEYGQTFATPGIAEKGYLDVRVEVESPGGHSSVPPPHTTIGILSSLLVHFEKNPYTPVLGRGTPMYQKAQCLAAHAPDLPKSLRRALFDAKKFNKALRDAEKVLFKDRFFKSLVQTTQAIDLIQGGVKTNALPESAWAVVNHRIATDSSLDEVQEHDTNLLLDAAKKFNLTYVAFGKAITDPEAKSYGKLTLSDAWGAGLRPAPITPTGTGPDAVPFQLLAGTIKATHKVHRGLAGDGVVVSPGIMSGNTVIEADAFIEIIKFFTTLILNADESTTL</sequence>
<dbReference type="GO" id="GO:0004181">
    <property type="term" value="F:metallocarboxypeptidase activity"/>
    <property type="evidence" value="ECO:0007669"/>
    <property type="project" value="InterPro"/>
</dbReference>
<feature type="active site" description="Proton acceptor" evidence="6">
    <location>
        <position position="268"/>
    </location>
</feature>
<dbReference type="PANTHER" id="PTHR45962:SF1">
    <property type="entry name" value="N-FATTY-ACYL-AMINO ACID SYNTHASE_HYDROLASE PM20D1"/>
    <property type="match status" value="1"/>
</dbReference>